<evidence type="ECO:0000256" key="16">
    <source>
        <dbReference type="RuleBase" id="RU004996"/>
    </source>
</evidence>
<dbReference type="InterPro" id="IPR033247">
    <property type="entry name" value="Transketolase_fam"/>
</dbReference>
<comment type="catalytic activity">
    <reaction evidence="9 16">
        <text>D-sedoheptulose 7-phosphate + D-glyceraldehyde 3-phosphate = aldehydo-D-ribose 5-phosphate + D-xylulose 5-phosphate</text>
        <dbReference type="Rhea" id="RHEA:10508"/>
        <dbReference type="ChEBI" id="CHEBI:57483"/>
        <dbReference type="ChEBI" id="CHEBI:57737"/>
        <dbReference type="ChEBI" id="CHEBI:58273"/>
        <dbReference type="ChEBI" id="CHEBI:59776"/>
        <dbReference type="EC" id="2.2.1.1"/>
    </reaction>
</comment>
<feature type="binding site" evidence="12">
    <location>
        <position position="28"/>
    </location>
    <ligand>
        <name>substrate</name>
    </ligand>
</feature>
<dbReference type="AlphaFoldDB" id="A0A0R1VYF3"/>
<dbReference type="GO" id="GO:0046872">
    <property type="term" value="F:metal ion binding"/>
    <property type="evidence" value="ECO:0007669"/>
    <property type="project" value="UniProtKB-KW"/>
</dbReference>
<feature type="binding site" evidence="12">
    <location>
        <position position="262"/>
    </location>
    <ligand>
        <name>substrate</name>
    </ligand>
</feature>
<dbReference type="InterPro" id="IPR005474">
    <property type="entry name" value="Transketolase_N"/>
</dbReference>
<dbReference type="Pfam" id="PF22613">
    <property type="entry name" value="Transketolase_C_1"/>
    <property type="match status" value="1"/>
</dbReference>
<keyword evidence="16" id="KW-0106">Calcium</keyword>
<evidence type="ECO:0000256" key="11">
    <source>
        <dbReference type="PIRSR" id="PIRSR605478-1"/>
    </source>
</evidence>
<feature type="binding site" evidence="12">
    <location>
        <position position="471"/>
    </location>
    <ligand>
        <name>substrate</name>
    </ligand>
</feature>
<evidence type="ECO:0000259" key="17">
    <source>
        <dbReference type="SMART" id="SM00861"/>
    </source>
</evidence>
<keyword evidence="5 16" id="KW-0808">Transferase</keyword>
<reference evidence="18 19" key="1">
    <citation type="journal article" date="2015" name="Genome Announc.">
        <title>Expanding the biotechnology potential of lactobacilli through comparative genomics of 213 strains and associated genera.</title>
        <authorList>
            <person name="Sun Z."/>
            <person name="Harris H.M."/>
            <person name="McCann A."/>
            <person name="Guo C."/>
            <person name="Argimon S."/>
            <person name="Zhang W."/>
            <person name="Yang X."/>
            <person name="Jeffery I.B."/>
            <person name="Cooney J.C."/>
            <person name="Kagawa T.F."/>
            <person name="Liu W."/>
            <person name="Song Y."/>
            <person name="Salvetti E."/>
            <person name="Wrobel A."/>
            <person name="Rasinkangas P."/>
            <person name="Parkhill J."/>
            <person name="Rea M.C."/>
            <person name="O'Sullivan O."/>
            <person name="Ritari J."/>
            <person name="Douillard F.P."/>
            <person name="Paul Ross R."/>
            <person name="Yang R."/>
            <person name="Briner A.E."/>
            <person name="Felis G.E."/>
            <person name="de Vos W.M."/>
            <person name="Barrangou R."/>
            <person name="Klaenhammer T.R."/>
            <person name="Caufield P.W."/>
            <person name="Cui Y."/>
            <person name="Zhang H."/>
            <person name="O'Toole P.W."/>
        </authorList>
    </citation>
    <scope>NUCLEOTIDE SEQUENCE [LARGE SCALE GENOMIC DNA]</scope>
    <source>
        <strain evidence="18 19">DSM 5007</strain>
    </source>
</reference>
<dbReference type="InterPro" id="IPR005478">
    <property type="entry name" value="Transketolase_bac-like"/>
</dbReference>
<feature type="binding site" evidence="13">
    <location>
        <position position="68"/>
    </location>
    <ligand>
        <name>thiamine diphosphate</name>
        <dbReference type="ChEBI" id="CHEBI:58937"/>
    </ligand>
</feature>
<dbReference type="Pfam" id="PF02779">
    <property type="entry name" value="Transket_pyr"/>
    <property type="match status" value="1"/>
</dbReference>
<keyword evidence="6 14" id="KW-0479">Metal-binding</keyword>
<dbReference type="SUPFAM" id="SSF52518">
    <property type="entry name" value="Thiamin diphosphate-binding fold (THDP-binding)"/>
    <property type="match status" value="2"/>
</dbReference>
<feature type="binding site" evidence="12">
    <location>
        <position position="459"/>
    </location>
    <ligand>
        <name>substrate</name>
    </ligand>
</feature>
<feature type="binding site" evidence="12">
    <location>
        <position position="382"/>
    </location>
    <ligand>
        <name>substrate</name>
    </ligand>
</feature>
<comment type="function">
    <text evidence="16">Catalyzes the transfer of a two-carbon ketol group from a ketose donor to an aldose acceptor, via a covalent intermediate with the cofactor thiamine pyrophosphate.</text>
</comment>
<dbReference type="GO" id="GO:0006098">
    <property type="term" value="P:pentose-phosphate shunt"/>
    <property type="evidence" value="ECO:0007669"/>
    <property type="project" value="TreeGrafter"/>
</dbReference>
<evidence type="ECO:0000256" key="7">
    <source>
        <dbReference type="ARBA" id="ARBA00022842"/>
    </source>
</evidence>
<dbReference type="InterPro" id="IPR055152">
    <property type="entry name" value="Transketolase-like_C_2"/>
</dbReference>
<keyword evidence="7 14" id="KW-0460">Magnesium</keyword>
<dbReference type="PANTHER" id="PTHR43522">
    <property type="entry name" value="TRANSKETOLASE"/>
    <property type="match status" value="1"/>
</dbReference>
<dbReference type="PANTHER" id="PTHR43522:SF2">
    <property type="entry name" value="TRANSKETOLASE 1-RELATED"/>
    <property type="match status" value="1"/>
</dbReference>
<protein>
    <recommendedName>
        <fullName evidence="4 10">Transketolase</fullName>
        <ecNumber evidence="3 10">2.2.1.1</ecNumber>
    </recommendedName>
</protein>
<dbReference type="CDD" id="cd02012">
    <property type="entry name" value="TPP_TK"/>
    <property type="match status" value="1"/>
</dbReference>
<dbReference type="InterPro" id="IPR005475">
    <property type="entry name" value="Transketolase-like_Pyr-bd"/>
</dbReference>
<evidence type="ECO:0000256" key="6">
    <source>
        <dbReference type="ARBA" id="ARBA00022723"/>
    </source>
</evidence>
<dbReference type="NCBIfam" id="TIGR00232">
    <property type="entry name" value="tktlase_bact"/>
    <property type="match status" value="1"/>
</dbReference>
<comment type="cofactor">
    <cofactor evidence="13">
        <name>thiamine diphosphate</name>
        <dbReference type="ChEBI" id="CHEBI:58937"/>
    </cofactor>
    <text evidence="13">Binds 1 thiamine pyrophosphate per subunit. During the reaction, the substrate forms a covalent intermediate with the cofactor.</text>
</comment>
<feature type="site" description="Important for catalytic activity" evidence="15">
    <location>
        <position position="262"/>
    </location>
</feature>
<dbReference type="EMBL" id="AZGF01000026">
    <property type="protein sequence ID" value="KRM10736.1"/>
    <property type="molecule type" value="Genomic_DNA"/>
</dbReference>
<dbReference type="Gene3D" id="3.40.50.970">
    <property type="match status" value="2"/>
</dbReference>
<feature type="binding site" evidence="12">
    <location>
        <position position="355"/>
    </location>
    <ligand>
        <name>substrate</name>
    </ligand>
</feature>
<evidence type="ECO:0000256" key="14">
    <source>
        <dbReference type="PIRSR" id="PIRSR605478-4"/>
    </source>
</evidence>
<evidence type="ECO:0000256" key="5">
    <source>
        <dbReference type="ARBA" id="ARBA00022679"/>
    </source>
</evidence>
<dbReference type="FunFam" id="3.40.50.920:FF:000003">
    <property type="entry name" value="Transketolase"/>
    <property type="match status" value="1"/>
</dbReference>
<dbReference type="PROSITE" id="PS00801">
    <property type="entry name" value="TRANSKETOLASE_1"/>
    <property type="match status" value="1"/>
</dbReference>
<dbReference type="FunFam" id="3.40.50.970:FF:000004">
    <property type="entry name" value="Transketolase"/>
    <property type="match status" value="1"/>
</dbReference>
<evidence type="ECO:0000256" key="8">
    <source>
        <dbReference type="ARBA" id="ARBA00023052"/>
    </source>
</evidence>
<name>A0A0R1VYF3_9LACO</name>
<evidence type="ECO:0000256" key="2">
    <source>
        <dbReference type="ARBA" id="ARBA00011738"/>
    </source>
</evidence>
<dbReference type="InterPro" id="IPR020826">
    <property type="entry name" value="Transketolase_BS"/>
</dbReference>
<evidence type="ECO:0000256" key="15">
    <source>
        <dbReference type="PIRSR" id="PIRSR605478-5"/>
    </source>
</evidence>
<dbReference type="PATRIC" id="fig|1423807.3.peg.1148"/>
<dbReference type="Pfam" id="PF00456">
    <property type="entry name" value="Transketolase_N"/>
    <property type="match status" value="1"/>
</dbReference>
<gene>
    <name evidence="18" type="ORF">FD16_GL001128</name>
</gene>
<evidence type="ECO:0000313" key="19">
    <source>
        <dbReference type="Proteomes" id="UP000051820"/>
    </source>
</evidence>
<dbReference type="eggNOG" id="COG0021">
    <property type="taxonomic scope" value="Bacteria"/>
</dbReference>
<dbReference type="STRING" id="1423807.FD16_GL001128"/>
<dbReference type="OrthoDB" id="8732661at2"/>
<proteinExistence type="inferred from homology"/>
<feature type="site" description="Important for catalytic activity" evidence="15">
    <location>
        <position position="28"/>
    </location>
</feature>
<dbReference type="PROSITE" id="PS00802">
    <property type="entry name" value="TRANSKETOLASE_2"/>
    <property type="match status" value="1"/>
</dbReference>
<evidence type="ECO:0000256" key="1">
    <source>
        <dbReference type="ARBA" id="ARBA00007131"/>
    </source>
</evidence>
<evidence type="ECO:0000256" key="13">
    <source>
        <dbReference type="PIRSR" id="PIRSR605478-3"/>
    </source>
</evidence>
<feature type="binding site" evidence="13">
    <location>
        <begin position="116"/>
        <end position="118"/>
    </location>
    <ligand>
        <name>thiamine diphosphate</name>
        <dbReference type="ChEBI" id="CHEBI:58937"/>
    </ligand>
</feature>
<dbReference type="RefSeq" id="WP_010623069.1">
    <property type="nucleotide sequence ID" value="NZ_AZGF01000026.1"/>
</dbReference>
<comment type="similarity">
    <text evidence="1 16">Belongs to the transketolase family.</text>
</comment>
<evidence type="ECO:0000256" key="4">
    <source>
        <dbReference type="ARBA" id="ARBA00016662"/>
    </source>
</evidence>
<feature type="binding site" evidence="13">
    <location>
        <position position="158"/>
    </location>
    <ligand>
        <name>thiamine diphosphate</name>
        <dbReference type="ChEBI" id="CHEBI:58937"/>
    </ligand>
</feature>
<sequence length="665" mass="72584">MFNENDELSVTNLRMLSVDQVQAANSGHPGLPLGASPMAYVLWQKFLNTNPKDSKWINRDRFVLSAGHGSAMLYSLLHLSGFNLSLQDLKGFRQIDSKTPGHPEYGHTDGVDATTGPLGQGIGMAVGMAMAEVHLRAVYNKPDFPVIDHYTYAICGDGDLMEGISHESASLAGHYGLDKLIVLYDSNDVSLDGPLSNAFNENVQERFEGYHWNYLRVEDGNSLEDIASAIEEAKSQHDKPTIIEIKTEIGHGAPNAGTNKVHGAPLKEDQLVELKKFYNWDKPAFTVESTVYDQFERGIAARGEQAEADWNEMMSNYRTQFPELAKQFGEALSGKVKSDFSFLPKYEAGDTKATRATGAEVLQTLAENIPFLWGGSADLFSSNKTQIGASDRFSKENPTSRNLWFGVREFAEATAINGIALHGGTRVYGSTFMVFSDYMRSALRLAALQRIPVTYVFTHDSIAVGEDGPTHEPVEQLASLQAIPNLDVIRPADGNEVAQAWKKALTSNDHPTVIILSRQGLPALQGSLDHPDGVEHGGYVISPQKGDRPEAIIMASGSEVSLSIEAQKLLAEKGKDVSVVSMPDPKTFDKQSNEYRDNVLPNDVRKRVSVEMGVTQAWGKYVGLDGKSLGVDTFGMSGNGGKVVARYGFTPEKVAAAVEELDSLF</sequence>
<feature type="domain" description="Transketolase-like pyrimidine-binding" evidence="17">
    <location>
        <begin position="352"/>
        <end position="523"/>
    </location>
</feature>
<comment type="subunit">
    <text evidence="2 16">Homodimer.</text>
</comment>
<dbReference type="GO" id="GO:0004802">
    <property type="term" value="F:transketolase activity"/>
    <property type="evidence" value="ECO:0007669"/>
    <property type="project" value="UniProtKB-UniRule"/>
</dbReference>
<organism evidence="18 19">
    <name type="scientific">Paucilactobacillus suebicus DSM 5007 = KCTC 3549</name>
    <dbReference type="NCBI Taxonomy" id="1423807"/>
    <lineage>
        <taxon>Bacteria</taxon>
        <taxon>Bacillati</taxon>
        <taxon>Bacillota</taxon>
        <taxon>Bacilli</taxon>
        <taxon>Lactobacillales</taxon>
        <taxon>Lactobacillaceae</taxon>
        <taxon>Paucilactobacillus</taxon>
    </lineage>
</organism>
<dbReference type="CDD" id="cd07033">
    <property type="entry name" value="TPP_PYR_DXS_TK_like"/>
    <property type="match status" value="1"/>
</dbReference>
<dbReference type="SUPFAM" id="SSF52922">
    <property type="entry name" value="TK C-terminal domain-like"/>
    <property type="match status" value="1"/>
</dbReference>
<dbReference type="InterPro" id="IPR029061">
    <property type="entry name" value="THDP-binding"/>
</dbReference>
<dbReference type="InterPro" id="IPR009014">
    <property type="entry name" value="Transketo_C/PFOR_II"/>
</dbReference>
<feature type="binding site" evidence="12">
    <location>
        <position position="467"/>
    </location>
    <ligand>
        <name>substrate</name>
    </ligand>
</feature>
<keyword evidence="19" id="KW-1185">Reference proteome</keyword>
<evidence type="ECO:0000256" key="10">
    <source>
        <dbReference type="NCBIfam" id="TIGR00232"/>
    </source>
</evidence>
<comment type="cofactor">
    <cofactor evidence="14">
        <name>Mg(2+)</name>
        <dbReference type="ChEBI" id="CHEBI:18420"/>
    </cofactor>
    <text evidence="14">Binds 1 Mg(2+) ion per subunit. Can also utilize other divalent metal cations, such as Ca(2+), Mn(2+) and Co(2+).</text>
</comment>
<dbReference type="SMART" id="SM00861">
    <property type="entry name" value="Transket_pyr"/>
    <property type="match status" value="1"/>
</dbReference>
<keyword evidence="8 13" id="KW-0786">Thiamine pyrophosphate</keyword>
<feature type="binding site" evidence="13">
    <location>
        <position position="187"/>
    </location>
    <ligand>
        <name>thiamine diphosphate</name>
        <dbReference type="ChEBI" id="CHEBI:58937"/>
    </ligand>
</feature>
<feature type="binding site" evidence="12">
    <location>
        <position position="518"/>
    </location>
    <ligand>
        <name>substrate</name>
    </ligand>
</feature>
<evidence type="ECO:0000256" key="12">
    <source>
        <dbReference type="PIRSR" id="PIRSR605478-2"/>
    </source>
</evidence>
<dbReference type="GO" id="GO:0005829">
    <property type="term" value="C:cytosol"/>
    <property type="evidence" value="ECO:0007669"/>
    <property type="project" value="TreeGrafter"/>
</dbReference>
<feature type="active site" description="Proton donor" evidence="11">
    <location>
        <position position="409"/>
    </location>
</feature>
<evidence type="ECO:0000256" key="3">
    <source>
        <dbReference type="ARBA" id="ARBA00013152"/>
    </source>
</evidence>
<dbReference type="EC" id="2.2.1.1" evidence="3 10"/>
<dbReference type="FunFam" id="3.40.50.970:FF:000003">
    <property type="entry name" value="Transketolase"/>
    <property type="match status" value="1"/>
</dbReference>
<dbReference type="Proteomes" id="UP000051820">
    <property type="component" value="Unassembled WGS sequence"/>
</dbReference>
<feature type="binding site" evidence="14">
    <location>
        <position position="187"/>
    </location>
    <ligand>
        <name>Mg(2+)</name>
        <dbReference type="ChEBI" id="CHEBI:18420"/>
    </ligand>
</feature>
<feature type="binding site" evidence="13">
    <location>
        <position position="262"/>
    </location>
    <ligand>
        <name>thiamine diphosphate</name>
        <dbReference type="ChEBI" id="CHEBI:58937"/>
    </ligand>
</feature>
<accession>A0A0R1VYF3</accession>
<feature type="binding site" evidence="13">
    <location>
        <position position="435"/>
    </location>
    <ligand>
        <name>thiamine diphosphate</name>
        <dbReference type="ChEBI" id="CHEBI:58937"/>
    </ligand>
</feature>
<comment type="caution">
    <text evidence="18">The sequence shown here is derived from an EMBL/GenBank/DDBJ whole genome shotgun (WGS) entry which is preliminary data.</text>
</comment>
<comment type="cofactor">
    <cofactor evidence="16">
        <name>Mg(2+)</name>
        <dbReference type="ChEBI" id="CHEBI:18420"/>
    </cofactor>
    <cofactor evidence="16">
        <name>Ca(2+)</name>
        <dbReference type="ChEBI" id="CHEBI:29108"/>
    </cofactor>
    <cofactor evidence="16">
        <name>Mn(2+)</name>
        <dbReference type="ChEBI" id="CHEBI:29035"/>
    </cofactor>
    <cofactor evidence="16">
        <name>Co(2+)</name>
        <dbReference type="ChEBI" id="CHEBI:48828"/>
    </cofactor>
    <text evidence="16">Binds 1 Mg(2+) ion per subunit. Can also utilize other divalent metal cations, such as Ca(2+), Mn(2+) and Co(2+).</text>
</comment>
<feature type="binding site" evidence="14">
    <location>
        <position position="189"/>
    </location>
    <ligand>
        <name>Mg(2+)</name>
        <dbReference type="ChEBI" id="CHEBI:18420"/>
    </ligand>
</feature>
<dbReference type="Gene3D" id="3.40.50.920">
    <property type="match status" value="1"/>
</dbReference>
<dbReference type="InterPro" id="IPR049557">
    <property type="entry name" value="Transketolase_CS"/>
</dbReference>
<evidence type="ECO:0000313" key="18">
    <source>
        <dbReference type="EMBL" id="KRM10736.1"/>
    </source>
</evidence>
<evidence type="ECO:0000256" key="9">
    <source>
        <dbReference type="ARBA" id="ARBA00049473"/>
    </source>
</evidence>
<feature type="binding site" evidence="14">
    <location>
        <position position="157"/>
    </location>
    <ligand>
        <name>Mg(2+)</name>
        <dbReference type="ChEBI" id="CHEBI:18420"/>
    </ligand>
</feature>